<dbReference type="EMBL" id="MHJL01000025">
    <property type="protein sequence ID" value="OGY67343.1"/>
    <property type="molecule type" value="Genomic_DNA"/>
</dbReference>
<name>A0A1G1ZRI2_9BACT</name>
<feature type="transmembrane region" description="Helical" evidence="1">
    <location>
        <begin position="228"/>
        <end position="245"/>
    </location>
</feature>
<keyword evidence="1" id="KW-0472">Membrane</keyword>
<feature type="transmembrane region" description="Helical" evidence="1">
    <location>
        <begin position="135"/>
        <end position="151"/>
    </location>
</feature>
<sequence length="246" mass="27990">MATELKLVLRNPRSVLLLKTVLFLGFLALAKIGGFGWLPILFFIAATSVLFFLPFFQTFSYFVSFGFFLITGSVFLGKLPESYFFLGAIIFAALFYLLLGVKSLVMVDRVRAYLLFHLSVFFLVFILFFQSTGEFNTFSLLMVFAVSYLLFREFFKFQDLPGISWRQKNIFSWALAFLSLQAVWVIKILPIGFIQSASLSLVLVFILGNLAGNYLNGKLDRQTLLKDITFLVLAALLIFTTSRWGI</sequence>
<evidence type="ECO:0000256" key="1">
    <source>
        <dbReference type="SAM" id="Phobius"/>
    </source>
</evidence>
<feature type="transmembrane region" description="Helical" evidence="1">
    <location>
        <begin position="112"/>
        <end position="129"/>
    </location>
</feature>
<keyword evidence="1" id="KW-0812">Transmembrane</keyword>
<feature type="transmembrane region" description="Helical" evidence="1">
    <location>
        <begin position="197"/>
        <end position="216"/>
    </location>
</feature>
<keyword evidence="1" id="KW-1133">Transmembrane helix</keyword>
<organism evidence="2 3">
    <name type="scientific">Candidatus Harrisonbacteria bacterium RIFCSPLOWO2_02_FULL_41_13b</name>
    <dbReference type="NCBI Taxonomy" id="1798409"/>
    <lineage>
        <taxon>Bacteria</taxon>
        <taxon>Candidatus Harrisoniibacteriota</taxon>
    </lineage>
</organism>
<gene>
    <name evidence="2" type="ORF">A3I24_01830</name>
</gene>
<dbReference type="STRING" id="1798409.A3I24_01830"/>
<dbReference type="AlphaFoldDB" id="A0A1G1ZRI2"/>
<reference evidence="2 3" key="1">
    <citation type="journal article" date="2016" name="Nat. Commun.">
        <title>Thousands of microbial genomes shed light on interconnected biogeochemical processes in an aquifer system.</title>
        <authorList>
            <person name="Anantharaman K."/>
            <person name="Brown C.T."/>
            <person name="Hug L.A."/>
            <person name="Sharon I."/>
            <person name="Castelle C.J."/>
            <person name="Probst A.J."/>
            <person name="Thomas B.C."/>
            <person name="Singh A."/>
            <person name="Wilkins M.J."/>
            <person name="Karaoz U."/>
            <person name="Brodie E.L."/>
            <person name="Williams K.H."/>
            <person name="Hubbard S.S."/>
            <person name="Banfield J.F."/>
        </authorList>
    </citation>
    <scope>NUCLEOTIDE SEQUENCE [LARGE SCALE GENOMIC DNA]</scope>
</reference>
<comment type="caution">
    <text evidence="2">The sequence shown here is derived from an EMBL/GenBank/DDBJ whole genome shotgun (WGS) entry which is preliminary data.</text>
</comment>
<feature type="transmembrane region" description="Helical" evidence="1">
    <location>
        <begin position="83"/>
        <end position="105"/>
    </location>
</feature>
<proteinExistence type="predicted"/>
<protein>
    <submittedName>
        <fullName evidence="2">Uncharacterized protein</fullName>
    </submittedName>
</protein>
<accession>A0A1G1ZRI2</accession>
<dbReference type="Proteomes" id="UP000177690">
    <property type="component" value="Unassembled WGS sequence"/>
</dbReference>
<feature type="transmembrane region" description="Helical" evidence="1">
    <location>
        <begin position="60"/>
        <end position="77"/>
    </location>
</feature>
<feature type="transmembrane region" description="Helical" evidence="1">
    <location>
        <begin position="171"/>
        <end position="191"/>
    </location>
</feature>
<evidence type="ECO:0000313" key="2">
    <source>
        <dbReference type="EMBL" id="OGY67343.1"/>
    </source>
</evidence>
<evidence type="ECO:0000313" key="3">
    <source>
        <dbReference type="Proteomes" id="UP000177690"/>
    </source>
</evidence>